<dbReference type="EMBL" id="CP150096">
    <property type="protein sequence ID" value="WZN45908.1"/>
    <property type="molecule type" value="Genomic_DNA"/>
</dbReference>
<evidence type="ECO:0000313" key="3">
    <source>
        <dbReference type="EMBL" id="WZN45908.1"/>
    </source>
</evidence>
<accession>A0ABZ2Z2K2</accession>
<sequence>MSTVKLYATLIGIDDYKHNPLNGCIKDVLKMDAFLRELCRQQGNGMEYVPLYLLAPNGHDRQLLKSSAIAGSEIHAPTFSNVSTIAFDHLGKAGPNDVCVFYYSGHGSQIESAPEFAYTKSDRKSETIVCVDSRDGMNAGSRDLIDKELAYLLWRSLRANGPHCLVIMDCCHAGNNTRGTAAATTFRSRMDAPSSLIVPLDQYIGFNDPAGFYDPRNGRASIKDANYVKLSAAQDFEKALETDDGGVFTSRLVACLEAGGTARSYQSIIQQLGVSVNNRASDQHPVIEAFPEADMHRSFLKNDIVPYRQTFAVRYANVNGDMKWVMYGGAMQGITASAGNERSLVRVVDGLGKIDVEAEIVATTSELSILSGAGLSSLDINAEHYSAWIFKLAGAAIHIGLTDALKANADLVNRIAAENEKRKPLYADIDFFGQIADPEYVIDVSEDGMLMLCRPPGKMPLFKRTNEIALFLDNANTVGRWQSIAAIVNSSAGFRNEFFDVKLEIVEGQDIRNAANPDGLKGETVDKFQLEDDIRLSYQKGYNPGFRYTISIRDTAPVSECYVGVLYMSSDFGVTAGLVPASAGKLVKGKGAIEMRVPWATGAAYQRTVPVVMNKSYLTHGIIEITDLLRIFVSTQPLDLSRFAQDQLETDVNKVATREVKTRGIGYDDDNGGLTAAADWMVFTHRVLIRRQEKQQVLSEGGTDFSAFKVKVPVGFQAKATAITASDLNGNFRSADNLGNPAAIWGDVLTDSSAFGNSLQQPGNNLVQALELEVTAGLETISEDAPIVISPTIKTSATRSADQPEEVTIPYGFDAESGLYYPLGYSDNNGNVLVTRLPAATPGTLSAAAISTRSIGSSIKLYFCKMFRKPVFGIALYSFADNLAEPLATDPGKMEKWLGKPQSKRILLLVHGIFGDTKGMLASAREMPELAADTEYVMTFDYENLAGSIADSARNLYEALKKSGLAKGGNKVTIVAHSMGGLVSRYMIEFKDGADFVKHLVLVGTPSKGSDITKLPLGIVSLITHALNVTGPVKYVLTGLSFLLKKLKLDATHTLQEMQPDTKIINELAKGQRPESVRYSLLGGDTAQLDRYTGADHFLQKLADAIKRNVVYPGLTARVYDGLANDMAVTVDSMKGVPGLNGHGFVDIVPCDHISYFQDAECRRLLLQYLQHEA</sequence>
<dbReference type="InterPro" id="IPR055803">
    <property type="entry name" value="DUF7379"/>
</dbReference>
<dbReference type="Pfam" id="PF24096">
    <property type="entry name" value="DUF7379"/>
    <property type="match status" value="1"/>
</dbReference>
<proteinExistence type="predicted"/>
<dbReference type="RefSeq" id="WP_341840649.1">
    <property type="nucleotide sequence ID" value="NZ_CP149792.1"/>
</dbReference>
<keyword evidence="3" id="KW-0378">Hydrolase</keyword>
<dbReference type="InterPro" id="IPR050452">
    <property type="entry name" value="Metacaspase"/>
</dbReference>
<evidence type="ECO:0000259" key="2">
    <source>
        <dbReference type="Pfam" id="PF24096"/>
    </source>
</evidence>
<feature type="domain" description="DUF7379" evidence="2">
    <location>
        <begin position="907"/>
        <end position="1014"/>
    </location>
</feature>
<dbReference type="Gene3D" id="3.40.50.1460">
    <property type="match status" value="1"/>
</dbReference>
<dbReference type="GO" id="GO:0016787">
    <property type="term" value="F:hydrolase activity"/>
    <property type="evidence" value="ECO:0007669"/>
    <property type="project" value="UniProtKB-KW"/>
</dbReference>
<keyword evidence="4" id="KW-1185">Reference proteome</keyword>
<dbReference type="PANTHER" id="PTHR48104">
    <property type="entry name" value="METACASPASE-4"/>
    <property type="match status" value="1"/>
</dbReference>
<dbReference type="SUPFAM" id="SSF53474">
    <property type="entry name" value="alpha/beta-Hydrolases"/>
    <property type="match status" value="1"/>
</dbReference>
<dbReference type="Proteomes" id="UP001449657">
    <property type="component" value="Chromosome"/>
</dbReference>
<protein>
    <submittedName>
        <fullName evidence="3">Alpha/beta fold hydrolase</fullName>
    </submittedName>
</protein>
<dbReference type="Gene3D" id="3.40.50.1820">
    <property type="entry name" value="alpha/beta hydrolase"/>
    <property type="match status" value="1"/>
</dbReference>
<reference evidence="3 4" key="1">
    <citation type="submission" date="2024-03" db="EMBL/GenBank/DDBJ databases">
        <title>Chitinophaga caseinilytica sp. nov., a casein hydrolysing bacterium isolated from forest soil.</title>
        <authorList>
            <person name="Lee D.S."/>
            <person name="Han D.M."/>
            <person name="Baek J.H."/>
            <person name="Choi D.G."/>
            <person name="Jeon J.H."/>
            <person name="Jeon C.O."/>
        </authorList>
    </citation>
    <scope>NUCLEOTIDE SEQUENCE [LARGE SCALE GENOMIC DNA]</scope>
    <source>
        <strain evidence="3 4">KACC 19118</strain>
    </source>
</reference>
<dbReference type="PANTHER" id="PTHR48104:SF30">
    <property type="entry name" value="METACASPASE-1"/>
    <property type="match status" value="1"/>
</dbReference>
<dbReference type="Pfam" id="PF00656">
    <property type="entry name" value="Peptidase_C14"/>
    <property type="match status" value="1"/>
</dbReference>
<evidence type="ECO:0000259" key="1">
    <source>
        <dbReference type="Pfam" id="PF00656"/>
    </source>
</evidence>
<dbReference type="InterPro" id="IPR011600">
    <property type="entry name" value="Pept_C14_caspase"/>
</dbReference>
<organism evidence="3 4">
    <name type="scientific">Chitinophaga caseinilytica</name>
    <dbReference type="NCBI Taxonomy" id="2267521"/>
    <lineage>
        <taxon>Bacteria</taxon>
        <taxon>Pseudomonadati</taxon>
        <taxon>Bacteroidota</taxon>
        <taxon>Chitinophagia</taxon>
        <taxon>Chitinophagales</taxon>
        <taxon>Chitinophagaceae</taxon>
        <taxon>Chitinophaga</taxon>
    </lineage>
</organism>
<dbReference type="InterPro" id="IPR029058">
    <property type="entry name" value="AB_hydrolase_fold"/>
</dbReference>
<feature type="domain" description="Peptidase C14 caspase" evidence="1">
    <location>
        <begin position="7"/>
        <end position="289"/>
    </location>
</feature>
<evidence type="ECO:0000313" key="4">
    <source>
        <dbReference type="Proteomes" id="UP001449657"/>
    </source>
</evidence>
<gene>
    <name evidence="3" type="ORF">WJU22_23710</name>
</gene>
<name>A0ABZ2Z2K2_9BACT</name>